<evidence type="ECO:0000256" key="5">
    <source>
        <dbReference type="SAM" id="MobiDB-lite"/>
    </source>
</evidence>
<dbReference type="GeneID" id="19301071"/>
<organism evidence="7 8">
    <name type="scientific">Gloeophyllum trabeum (strain ATCC 11539 / FP-39264 / Madison 617)</name>
    <name type="common">Brown rot fungus</name>
    <dbReference type="NCBI Taxonomy" id="670483"/>
    <lineage>
        <taxon>Eukaryota</taxon>
        <taxon>Fungi</taxon>
        <taxon>Dikarya</taxon>
        <taxon>Basidiomycota</taxon>
        <taxon>Agaricomycotina</taxon>
        <taxon>Agaricomycetes</taxon>
        <taxon>Gloeophyllales</taxon>
        <taxon>Gloeophyllaceae</taxon>
        <taxon>Gloeophyllum</taxon>
    </lineage>
</organism>
<dbReference type="SUPFAM" id="SSF48452">
    <property type="entry name" value="TPR-like"/>
    <property type="match status" value="1"/>
</dbReference>
<dbReference type="OrthoDB" id="412781at2759"/>
<dbReference type="FunFam" id="2.40.50.140:FF:000103">
    <property type="entry name" value="protein RRP5 homolog"/>
    <property type="match status" value="1"/>
</dbReference>
<evidence type="ECO:0000256" key="2">
    <source>
        <dbReference type="ARBA" id="ARBA00022552"/>
    </source>
</evidence>
<accession>S7QPR9</accession>
<dbReference type="PANTHER" id="PTHR23270:SF10">
    <property type="entry name" value="PROTEIN RRP5 HOMOLOG"/>
    <property type="match status" value="1"/>
</dbReference>
<feature type="region of interest" description="Disordered" evidence="5">
    <location>
        <begin position="1097"/>
        <end position="1211"/>
    </location>
</feature>
<dbReference type="FunFam" id="2.40.50.140:FF:000155">
    <property type="entry name" value="rRNA biogenesis protein RRP5"/>
    <property type="match status" value="1"/>
</dbReference>
<feature type="compositionally biased region" description="Acidic residues" evidence="5">
    <location>
        <begin position="163"/>
        <end position="179"/>
    </location>
</feature>
<feature type="domain" description="S1 motif" evidence="6">
    <location>
        <begin position="531"/>
        <end position="600"/>
    </location>
</feature>
<evidence type="ECO:0000259" key="6">
    <source>
        <dbReference type="PROSITE" id="PS50126"/>
    </source>
</evidence>
<dbReference type="InterPro" id="IPR012340">
    <property type="entry name" value="NA-bd_OB-fold"/>
</dbReference>
<dbReference type="InterPro" id="IPR003107">
    <property type="entry name" value="HAT"/>
</dbReference>
<dbReference type="Proteomes" id="UP000030669">
    <property type="component" value="Unassembled WGS sequence"/>
</dbReference>
<dbReference type="InterPro" id="IPR003029">
    <property type="entry name" value="S1_domain"/>
</dbReference>
<dbReference type="STRING" id="670483.S7QPR9"/>
<reference evidence="7 8" key="1">
    <citation type="journal article" date="2012" name="Science">
        <title>The Paleozoic origin of enzymatic lignin decomposition reconstructed from 31 fungal genomes.</title>
        <authorList>
            <person name="Floudas D."/>
            <person name="Binder M."/>
            <person name="Riley R."/>
            <person name="Barry K."/>
            <person name="Blanchette R.A."/>
            <person name="Henrissat B."/>
            <person name="Martinez A.T."/>
            <person name="Otillar R."/>
            <person name="Spatafora J.W."/>
            <person name="Yadav J.S."/>
            <person name="Aerts A."/>
            <person name="Benoit I."/>
            <person name="Boyd A."/>
            <person name="Carlson A."/>
            <person name="Copeland A."/>
            <person name="Coutinho P.M."/>
            <person name="de Vries R.P."/>
            <person name="Ferreira P."/>
            <person name="Findley K."/>
            <person name="Foster B."/>
            <person name="Gaskell J."/>
            <person name="Glotzer D."/>
            <person name="Gorecki P."/>
            <person name="Heitman J."/>
            <person name="Hesse C."/>
            <person name="Hori C."/>
            <person name="Igarashi K."/>
            <person name="Jurgens J.A."/>
            <person name="Kallen N."/>
            <person name="Kersten P."/>
            <person name="Kohler A."/>
            <person name="Kuees U."/>
            <person name="Kumar T.K.A."/>
            <person name="Kuo A."/>
            <person name="LaButti K."/>
            <person name="Larrondo L.F."/>
            <person name="Lindquist E."/>
            <person name="Ling A."/>
            <person name="Lombard V."/>
            <person name="Lucas S."/>
            <person name="Lundell T."/>
            <person name="Martin R."/>
            <person name="McLaughlin D.J."/>
            <person name="Morgenstern I."/>
            <person name="Morin E."/>
            <person name="Murat C."/>
            <person name="Nagy L.G."/>
            <person name="Nolan M."/>
            <person name="Ohm R.A."/>
            <person name="Patyshakuliyeva A."/>
            <person name="Rokas A."/>
            <person name="Ruiz-Duenas F.J."/>
            <person name="Sabat G."/>
            <person name="Salamov A."/>
            <person name="Samejima M."/>
            <person name="Schmutz J."/>
            <person name="Slot J.C."/>
            <person name="St John F."/>
            <person name="Stenlid J."/>
            <person name="Sun H."/>
            <person name="Sun S."/>
            <person name="Syed K."/>
            <person name="Tsang A."/>
            <person name="Wiebenga A."/>
            <person name="Young D."/>
            <person name="Pisabarro A."/>
            <person name="Eastwood D.C."/>
            <person name="Martin F."/>
            <person name="Cullen D."/>
            <person name="Grigoriev I.V."/>
            <person name="Hibbett D.S."/>
        </authorList>
    </citation>
    <scope>NUCLEOTIDE SEQUENCE [LARGE SCALE GENOMIC DNA]</scope>
    <source>
        <strain evidence="7 8">ATCC 11539</strain>
    </source>
</reference>
<dbReference type="OMA" id="GQYLRAY"/>
<evidence type="ECO:0000256" key="3">
    <source>
        <dbReference type="ARBA" id="ARBA00022737"/>
    </source>
</evidence>
<feature type="domain" description="S1 motif" evidence="6">
    <location>
        <begin position="803"/>
        <end position="871"/>
    </location>
</feature>
<dbReference type="HOGENOM" id="CLU_000845_0_1_1"/>
<feature type="domain" description="S1 motif" evidence="6">
    <location>
        <begin position="440"/>
        <end position="514"/>
    </location>
</feature>
<dbReference type="SMART" id="SM00316">
    <property type="entry name" value="S1"/>
    <property type="match status" value="10"/>
</dbReference>
<dbReference type="InterPro" id="IPR045209">
    <property type="entry name" value="Rrp5"/>
</dbReference>
<protein>
    <recommendedName>
        <fullName evidence="6">S1 motif domain-containing protein</fullName>
    </recommendedName>
</protein>
<dbReference type="CDD" id="cd05708">
    <property type="entry name" value="S1_Rrp5_repeat_sc12"/>
    <property type="match status" value="1"/>
</dbReference>
<feature type="region of interest" description="Disordered" evidence="5">
    <location>
        <begin position="1"/>
        <end position="56"/>
    </location>
</feature>
<feature type="domain" description="S1 motif" evidence="6">
    <location>
        <begin position="985"/>
        <end position="1058"/>
    </location>
</feature>
<dbReference type="SUPFAM" id="SSF50249">
    <property type="entry name" value="Nucleic acid-binding proteins"/>
    <property type="match status" value="9"/>
</dbReference>
<dbReference type="GO" id="GO:0032040">
    <property type="term" value="C:small-subunit processome"/>
    <property type="evidence" value="ECO:0007669"/>
    <property type="project" value="TreeGrafter"/>
</dbReference>
<feature type="domain" description="S1 motif" evidence="6">
    <location>
        <begin position="620"/>
        <end position="689"/>
    </location>
</feature>
<dbReference type="Gene3D" id="2.40.50.140">
    <property type="entry name" value="Nucleic acid-binding proteins"/>
    <property type="match status" value="8"/>
</dbReference>
<feature type="compositionally biased region" description="Basic and acidic residues" evidence="5">
    <location>
        <begin position="92"/>
        <end position="101"/>
    </location>
</feature>
<dbReference type="RefSeq" id="XP_007861570.1">
    <property type="nucleotide sequence ID" value="XM_007863379.1"/>
</dbReference>
<dbReference type="CDD" id="cd05697">
    <property type="entry name" value="S1_Rrp5_repeat_hs5"/>
    <property type="match status" value="1"/>
</dbReference>
<dbReference type="GO" id="GO:0003723">
    <property type="term" value="F:RNA binding"/>
    <property type="evidence" value="ECO:0007669"/>
    <property type="project" value="TreeGrafter"/>
</dbReference>
<dbReference type="PANTHER" id="PTHR23270">
    <property type="entry name" value="PROGRAMMED CELL DEATH PROTEIN 11 PRE-RRNA PROCESSING PROTEIN RRP5"/>
    <property type="match status" value="1"/>
</dbReference>
<dbReference type="Gene3D" id="1.25.40.10">
    <property type="entry name" value="Tetratricopeptide repeat domain"/>
    <property type="match status" value="1"/>
</dbReference>
<feature type="compositionally biased region" description="Basic and acidic residues" evidence="5">
    <location>
        <begin position="18"/>
        <end position="28"/>
    </location>
</feature>
<keyword evidence="2" id="KW-0698">rRNA processing</keyword>
<dbReference type="Pfam" id="PF23459">
    <property type="entry name" value="S1_RRP5"/>
    <property type="match status" value="1"/>
</dbReference>
<comment type="subcellular location">
    <subcellularLocation>
        <location evidence="1">Nucleus</location>
        <location evidence="1">Nucleolus</location>
    </subcellularLocation>
</comment>
<dbReference type="EMBL" id="KB469296">
    <property type="protein sequence ID" value="EPQ61392.1"/>
    <property type="molecule type" value="Genomic_DNA"/>
</dbReference>
<dbReference type="InterPro" id="IPR057302">
    <property type="entry name" value="Rrp5_S1"/>
</dbReference>
<feature type="domain" description="S1 motif" evidence="6">
    <location>
        <begin position="252"/>
        <end position="321"/>
    </location>
</feature>
<name>S7QPR9_GLOTA</name>
<dbReference type="Pfam" id="PF00575">
    <property type="entry name" value="S1"/>
    <property type="match status" value="3"/>
</dbReference>
<feature type="domain" description="S1 motif" evidence="6">
    <location>
        <begin position="708"/>
        <end position="782"/>
    </location>
</feature>
<dbReference type="PROSITE" id="PS50126">
    <property type="entry name" value="S1"/>
    <property type="match status" value="9"/>
</dbReference>
<feature type="compositionally biased region" description="Basic residues" evidence="5">
    <location>
        <begin position="1189"/>
        <end position="1198"/>
    </location>
</feature>
<dbReference type="FunFam" id="2.40.50.140:FF:000148">
    <property type="entry name" value="protein RRP5 homolog isoform X1"/>
    <property type="match status" value="1"/>
</dbReference>
<dbReference type="FunFam" id="1.25.40.10:FF:000727">
    <property type="entry name" value="Chromosome 1, whole genome shotgun sequence"/>
    <property type="match status" value="1"/>
</dbReference>
<dbReference type="CDD" id="cd05707">
    <property type="entry name" value="S1_Rrp5_repeat_sc11"/>
    <property type="match status" value="1"/>
</dbReference>
<evidence type="ECO:0000256" key="4">
    <source>
        <dbReference type="ARBA" id="ARBA00023242"/>
    </source>
</evidence>
<dbReference type="KEGG" id="gtr:GLOTRDRAFT_124234"/>
<feature type="compositionally biased region" description="Acidic residues" evidence="5">
    <location>
        <begin position="1108"/>
        <end position="1125"/>
    </location>
</feature>
<dbReference type="InterPro" id="IPR057301">
    <property type="entry name" value="Rrp5_OB_4th"/>
</dbReference>
<evidence type="ECO:0000256" key="1">
    <source>
        <dbReference type="ARBA" id="ARBA00004604"/>
    </source>
</evidence>
<evidence type="ECO:0000313" key="8">
    <source>
        <dbReference type="Proteomes" id="UP000030669"/>
    </source>
</evidence>
<feature type="region of interest" description="Disordered" evidence="5">
    <location>
        <begin position="158"/>
        <end position="185"/>
    </location>
</feature>
<dbReference type="CDD" id="cd05693">
    <property type="entry name" value="S1_Rrp5_repeat_hs1_sc1"/>
    <property type="match status" value="1"/>
</dbReference>
<dbReference type="SMART" id="SM00386">
    <property type="entry name" value="HAT"/>
    <property type="match status" value="6"/>
</dbReference>
<keyword evidence="4" id="KW-0539">Nucleus</keyword>
<feature type="domain" description="S1 motif" evidence="6">
    <location>
        <begin position="342"/>
        <end position="410"/>
    </location>
</feature>
<gene>
    <name evidence="7" type="ORF">GLOTRDRAFT_124234</name>
</gene>
<evidence type="ECO:0000313" key="7">
    <source>
        <dbReference type="EMBL" id="EPQ61392.1"/>
    </source>
</evidence>
<feature type="region of interest" description="Disordered" evidence="5">
    <location>
        <begin position="71"/>
        <end position="110"/>
    </location>
</feature>
<dbReference type="Pfam" id="PF24685">
    <property type="entry name" value="OB_RRP5_4th"/>
    <property type="match status" value="1"/>
</dbReference>
<dbReference type="FunFam" id="2.40.50.140:FF:000159">
    <property type="entry name" value="rRNA biogenesis protein rrp5"/>
    <property type="match status" value="1"/>
</dbReference>
<keyword evidence="3" id="KW-0677">Repeat</keyword>
<dbReference type="GO" id="GO:0006364">
    <property type="term" value="P:rRNA processing"/>
    <property type="evidence" value="ECO:0007669"/>
    <property type="project" value="UniProtKB-KW"/>
</dbReference>
<dbReference type="InterPro" id="IPR011990">
    <property type="entry name" value="TPR-like_helical_dom_sf"/>
</dbReference>
<feature type="domain" description="S1 motif" evidence="6">
    <location>
        <begin position="897"/>
        <end position="966"/>
    </location>
</feature>
<keyword evidence="8" id="KW-1185">Reference proteome</keyword>
<dbReference type="InterPro" id="IPR048059">
    <property type="entry name" value="Rrp5_S1_rpt_hs1_sc1"/>
</dbReference>
<dbReference type="eggNOG" id="KOG1070">
    <property type="taxonomic scope" value="Eukaryota"/>
</dbReference>
<sequence length="1479" mass="163671">MKRPLEKASAPSPKKAKVSPDKKQKTKDVQPPPQRTSLLTEEVDFPRGGGTTLTPLEVKALRAEAVKEANEELLKDGKVSGSQTKPRKRKSELKAKHKSEEGNGGTIRPEHLNYKRITPGMKLYGQIFSVQPLALVVSLPNQLWAHVPITQISSQLTSRLEKLDEDEEMPEASDEDEDSPTSGGRVPDLYELFRAGQYVRGIVTAVHPSGSTDSTLMGRAKDEAQKASRRIEMSLLPQKVNEGLAKADMKTGLTISAAVASLEDHGYILELGVPNVTGFLSYREAEKGPFPKDARLHVGQILDVAVSAMSGNGRTCTVSVDPKSLANASISEISNVSSVIPGMLVHSLVTAVLPGGLNLQVLGSFEATVDEYHVRAEVVEQGYRIGQKVKGRILYDVPGTAPPRFALSLLDHIVKRDVKRAEREDTTQQALSLPEAYPVGQILDNVEVVRVESERGLIVAVQPGLTGFIHISQTSDEHVPTLSANSGPWKVGTLHRARVTGYLPFDGLLQLSMRPSILDQKFLQVSDVEVGSIIKGTIKKLTDSAMFVSISGSVDGVIWPNHYADIALKHPQKRFKPGSSIRCRVLVVDPERQRVVLTAKKTLIESTLPVVARLNDAKPGVVTHAVVFKVSEKNLNVEFYNGLKAIIPSREISETASGRLAEAFPIGKPVTVRIISVNPEAHRIVASIRQAAPNYKSAIVDISGVEIGNIVHGTVAEIHKDNVVVTLQPTQVRALLSLGNLANRRGLTVAQLRVSLQPGDELDDLVVVSRNAEKGFVVVASRPKGKDALVTKGAISLETLEVGQVVGGRVLRHGPKGAYIKLTNQIHGSLHPTDACDDYEFGTPFPSPDSVLKAAVLAIDKEKKHLTLSTRQSRLNPDSHPPIVDPEIQDHAQIKVGDTLRGFIKSVTEHGLFVTIGRGIDARVQIKELFDEYIKDWKPRFVANQLVKGRILSVNIEKKQVEMSFRSGTMSKVSPSISFADLHEGQKVDGRVKKVEDYGLFIGIEGSKLTGLCHKSELSDNKDADVTLALRSFREGDRVKAVILSLDSEKHRISLGLKPSYFKDEEFVVPDEDDQLSTASTEFQATLGVVEDEPILHDIQGNGGYSEREEEMSADQESEEEMVMDVDDRSHTGGDIIPDQGDDNGIDAEQSLPPLKLQGFKWGDDRESLDSDAESASSSDDSDGEEQGKKKRKRRRKKVEQDLTADLQTKTPESSADFERLLLGSPNSSYIWIQYMSFQLRLAEIEKARDIGRRALRTINFREEAEKLNIWMALLNLENVYGTDESLENTFKEAARSSDSKTVHLRLAAIFDESGKHDRAEEQFKRTTKKFGHSSKVWTLFCEHYLRHGRLEEARSLLPRSLQSLEKRKHLKTISKFAQLEYKLGDPERGRTIFEGIIDSHPKRHDLWLVYIDMEAVQGEIQNIRNLFGRIFTQKMTSRKAKTLFKKWLELERRIGDEDGQATVKQKAIEWTQRASGSD</sequence>
<proteinExistence type="predicted"/>